<dbReference type="AlphaFoldDB" id="A0A165T305"/>
<name>A0A165T305_9HYPH</name>
<reference evidence="2 3" key="1">
    <citation type="journal article" date="2016" name="Front. Microbiol.">
        <title>Comparative Genomic Analysis Reveals a Diverse Repertoire of Genes Involved in Prokaryote-Eukaryote Interactions within the Pseudovibrio Genus.</title>
        <authorList>
            <person name="Romano S."/>
            <person name="Fernandez-Guerra A."/>
            <person name="Reen F.J."/>
            <person name="Glockner F.O."/>
            <person name="Crowley S.P."/>
            <person name="O'Sullivan O."/>
            <person name="Cotter P.D."/>
            <person name="Adams C."/>
            <person name="Dobson A.D."/>
            <person name="O'Gara F."/>
        </authorList>
    </citation>
    <scope>NUCLEOTIDE SEQUENCE [LARGE SCALE GENOMIC DNA]</scope>
    <source>
        <strain evidence="2 3">Ad2</strain>
    </source>
</reference>
<dbReference type="InterPro" id="IPR054597">
    <property type="entry name" value="FeeM_cat"/>
</dbReference>
<organism evidence="2 3">
    <name type="scientific">Pseudovibrio axinellae</name>
    <dbReference type="NCBI Taxonomy" id="989403"/>
    <lineage>
        <taxon>Bacteria</taxon>
        <taxon>Pseudomonadati</taxon>
        <taxon>Pseudomonadota</taxon>
        <taxon>Alphaproteobacteria</taxon>
        <taxon>Hyphomicrobiales</taxon>
        <taxon>Stappiaceae</taxon>
        <taxon>Pseudovibrio</taxon>
    </lineage>
</organism>
<protein>
    <recommendedName>
        <fullName evidence="1">N-acyl amino acid synthase FeeM catalytic core domain-containing protein</fullName>
    </recommendedName>
</protein>
<proteinExistence type="predicted"/>
<dbReference type="Gene3D" id="3.40.630.30">
    <property type="match status" value="1"/>
</dbReference>
<dbReference type="InterPro" id="IPR016181">
    <property type="entry name" value="Acyl_CoA_acyltransferase"/>
</dbReference>
<gene>
    <name evidence="2" type="ORF">PsAD2_04279</name>
</gene>
<feature type="domain" description="N-acyl amino acid synthase FeeM catalytic core" evidence="1">
    <location>
        <begin position="50"/>
        <end position="189"/>
    </location>
</feature>
<dbReference type="PATRIC" id="fig|989403.3.peg.4686"/>
<evidence type="ECO:0000313" key="2">
    <source>
        <dbReference type="EMBL" id="KZL05354.1"/>
    </source>
</evidence>
<dbReference type="EMBL" id="LMCB01000152">
    <property type="protein sequence ID" value="KZL05354.1"/>
    <property type="molecule type" value="Genomic_DNA"/>
</dbReference>
<evidence type="ECO:0000259" key="1">
    <source>
        <dbReference type="Pfam" id="PF21926"/>
    </source>
</evidence>
<dbReference type="RefSeq" id="WP_068010481.1">
    <property type="nucleotide sequence ID" value="NZ_FOFM01000036.1"/>
</dbReference>
<dbReference type="STRING" id="989403.SAMN05421798_1366"/>
<dbReference type="Proteomes" id="UP000076577">
    <property type="component" value="Unassembled WGS sequence"/>
</dbReference>
<dbReference type="Pfam" id="PF21926">
    <property type="entry name" value="FeeM"/>
    <property type="match status" value="1"/>
</dbReference>
<sequence length="423" mass="47593">MVNAITTNASGELAKSRKFSVLRKRLKLRDKPPENVIFKLADTTDELAHVCKLLYDSYTQVGYMQKGGTGYRITPYYILPSCYTLIAKHGSTVIATATIIIKSREQIPVEQIFSLAPIQRWDRRIAEASSLTIDPNYRSQGGELIHALLKYMFQVAREDLGIHDLVMACTPKHMDFYEAVLLFRRLSEEVIESFDYVNGTTAAGGYLDLTTMHEDYAKAYGNEPGQRNVYKYYLEHRWECFQAVDRVSAAYDGNRWEPDQLDHFMHGPIQGATFLSTKDLELLRRHYPSSDYDELFAPYRLEKSSVLIDTSIATFVRHKSSVVTPVILRRIEEDRLYVTAEKPHHLLDAAELQIFPEDKSAAPIAITSIRLTGGSDVTLGCHSSPAPVISQKFGDASIGSFRIGLNAAGRIPVVHEEDLAHAG</sequence>
<dbReference type="SUPFAM" id="SSF55729">
    <property type="entry name" value="Acyl-CoA N-acyltransferases (Nat)"/>
    <property type="match status" value="1"/>
</dbReference>
<evidence type="ECO:0000313" key="3">
    <source>
        <dbReference type="Proteomes" id="UP000076577"/>
    </source>
</evidence>
<dbReference type="OrthoDB" id="5958114at2"/>
<comment type="caution">
    <text evidence="2">The sequence shown here is derived from an EMBL/GenBank/DDBJ whole genome shotgun (WGS) entry which is preliminary data.</text>
</comment>
<keyword evidence="3" id="KW-1185">Reference proteome</keyword>
<accession>A0A165T305</accession>